<protein>
    <submittedName>
        <fullName evidence="1">Uncharacterized protein</fullName>
    </submittedName>
</protein>
<dbReference type="AlphaFoldDB" id="A0A6J4PEU5"/>
<name>A0A6J4PEU5_9ACTN</name>
<reference evidence="1" key="1">
    <citation type="submission" date="2020-02" db="EMBL/GenBank/DDBJ databases">
        <authorList>
            <person name="Meier V. D."/>
        </authorList>
    </citation>
    <scope>NUCLEOTIDE SEQUENCE</scope>
    <source>
        <strain evidence="1">AVDCRST_MAG22</strain>
    </source>
</reference>
<accession>A0A6J4PEU5</accession>
<evidence type="ECO:0000313" key="1">
    <source>
        <dbReference type="EMBL" id="CAA9408950.1"/>
    </source>
</evidence>
<dbReference type="EMBL" id="CADCUV010000071">
    <property type="protein sequence ID" value="CAA9408950.1"/>
    <property type="molecule type" value="Genomic_DNA"/>
</dbReference>
<sequence length="55" mass="6116">MGVGNRCRCPWFGTWSRILRRASASGRSPYCDDGGRPASLKPETRCLTPQTRLSC</sequence>
<organism evidence="1">
    <name type="scientific">uncultured Rubrobacteraceae bacterium</name>
    <dbReference type="NCBI Taxonomy" id="349277"/>
    <lineage>
        <taxon>Bacteria</taxon>
        <taxon>Bacillati</taxon>
        <taxon>Actinomycetota</taxon>
        <taxon>Rubrobacteria</taxon>
        <taxon>Rubrobacterales</taxon>
        <taxon>Rubrobacteraceae</taxon>
        <taxon>environmental samples</taxon>
    </lineage>
</organism>
<gene>
    <name evidence="1" type="ORF">AVDCRST_MAG22-1731</name>
</gene>
<proteinExistence type="predicted"/>